<name>A0A7L4UNA4_BALHA</name>
<dbReference type="NCBIfam" id="TIGR03512">
    <property type="entry name" value="GldD_lipo"/>
    <property type="match status" value="1"/>
</dbReference>
<keyword evidence="3" id="KW-1185">Reference proteome</keyword>
<keyword evidence="1" id="KW-0472">Membrane</keyword>
<protein>
    <submittedName>
        <fullName evidence="2">Protein involved in gliding motility GldD</fullName>
    </submittedName>
</protein>
<evidence type="ECO:0000313" key="3">
    <source>
        <dbReference type="Proteomes" id="UP000251835"/>
    </source>
</evidence>
<dbReference type="Pfam" id="PF25593">
    <property type="entry name" value="GldD_lipo"/>
    <property type="match status" value="1"/>
</dbReference>
<proteinExistence type="predicted"/>
<keyword evidence="1" id="KW-1133">Transmembrane helix</keyword>
<dbReference type="EMBL" id="QENZ01000005">
    <property type="protein sequence ID" value="PVX49955.1"/>
    <property type="molecule type" value="Genomic_DNA"/>
</dbReference>
<accession>A0A7L4UNA4</accession>
<sequence>MSQKQFYLSLSSYICVMKLIRLAFILFLFLSCGDKPTPKAKGYFRISFPEKKYHLVEERGLYTFQLPIYATLKDDDTAQYSWQNIYFPKQNGQLHLTYFPLKENLAEYVEDTHKFVYKHTIKADGINMKEYRAPERKVYGALYDIEGNTASSIQFYLTDSTHHFLRGSLYLNEKPNKDSLNVVIDFLREDVARLMQTLEWETN</sequence>
<keyword evidence="1" id="KW-0812">Transmembrane</keyword>
<organism evidence="2 3">
    <name type="scientific">Balneicella halophila</name>
    <dbReference type="NCBI Taxonomy" id="1537566"/>
    <lineage>
        <taxon>Bacteria</taxon>
        <taxon>Pseudomonadati</taxon>
        <taxon>Bacteroidota</taxon>
        <taxon>Bacteroidia</taxon>
        <taxon>Bacteroidales</taxon>
        <taxon>Balneicellaceae</taxon>
        <taxon>Balneicella</taxon>
    </lineage>
</organism>
<dbReference type="PROSITE" id="PS51257">
    <property type="entry name" value="PROKAR_LIPOPROTEIN"/>
    <property type="match status" value="1"/>
</dbReference>
<evidence type="ECO:0000256" key="1">
    <source>
        <dbReference type="SAM" id="Phobius"/>
    </source>
</evidence>
<dbReference type="InterPro" id="IPR019850">
    <property type="entry name" value="GldD-like"/>
</dbReference>
<comment type="caution">
    <text evidence="2">The sequence shown here is derived from an EMBL/GenBank/DDBJ whole genome shotgun (WGS) entry which is preliminary data.</text>
</comment>
<reference evidence="2 3" key="1">
    <citation type="submission" date="2018-05" db="EMBL/GenBank/DDBJ databases">
        <title>Genomic Encyclopedia of Type Strains, Phase IV (KMG-IV): sequencing the most valuable type-strain genomes for metagenomic binning, comparative biology and taxonomic classification.</title>
        <authorList>
            <person name="Goeker M."/>
        </authorList>
    </citation>
    <scope>NUCLEOTIDE SEQUENCE [LARGE SCALE GENOMIC DNA]</scope>
    <source>
        <strain evidence="2 3">DSM 28579</strain>
    </source>
</reference>
<evidence type="ECO:0000313" key="2">
    <source>
        <dbReference type="EMBL" id="PVX49955.1"/>
    </source>
</evidence>
<dbReference type="Proteomes" id="UP000251835">
    <property type="component" value="Unassembled WGS sequence"/>
</dbReference>
<feature type="transmembrane region" description="Helical" evidence="1">
    <location>
        <begin position="6"/>
        <end position="30"/>
    </location>
</feature>
<dbReference type="AlphaFoldDB" id="A0A7L4UNA4"/>
<gene>
    <name evidence="2" type="ORF">C7377_1595</name>
</gene>